<organism evidence="12 13">
    <name type="scientific">Devosia yakushimensis</name>
    <dbReference type="NCBI Taxonomy" id="470028"/>
    <lineage>
        <taxon>Bacteria</taxon>
        <taxon>Pseudomonadati</taxon>
        <taxon>Pseudomonadota</taxon>
        <taxon>Alphaproteobacteria</taxon>
        <taxon>Hyphomicrobiales</taxon>
        <taxon>Devosiaceae</taxon>
        <taxon>Devosia</taxon>
    </lineage>
</organism>
<evidence type="ECO:0000313" key="13">
    <source>
        <dbReference type="Proteomes" id="UP001161406"/>
    </source>
</evidence>
<dbReference type="PANTHER" id="PTHR35008:SF8">
    <property type="entry name" value="ALCOHOL DEHYDROGENASE CYTOCHROME C SUBUNIT"/>
    <property type="match status" value="1"/>
</dbReference>
<feature type="domain" description="Cytochrome c" evidence="11">
    <location>
        <begin position="335"/>
        <end position="425"/>
    </location>
</feature>
<evidence type="ECO:0000313" key="12">
    <source>
        <dbReference type="EMBL" id="GLQ11161.1"/>
    </source>
</evidence>
<keyword evidence="4 9" id="KW-0479">Metal-binding</keyword>
<dbReference type="SUPFAM" id="SSF46626">
    <property type="entry name" value="Cytochrome c"/>
    <property type="match status" value="3"/>
</dbReference>
<evidence type="ECO:0000256" key="2">
    <source>
        <dbReference type="ARBA" id="ARBA00022475"/>
    </source>
</evidence>
<keyword evidence="6" id="KW-0677">Repeat</keyword>
<evidence type="ECO:0000256" key="3">
    <source>
        <dbReference type="ARBA" id="ARBA00022617"/>
    </source>
</evidence>
<keyword evidence="10" id="KW-0812">Transmembrane</keyword>
<reference evidence="12" key="2">
    <citation type="submission" date="2023-01" db="EMBL/GenBank/DDBJ databases">
        <title>Draft genome sequence of Devosia yakushimensis strain NBRC 103855.</title>
        <authorList>
            <person name="Sun Q."/>
            <person name="Mori K."/>
        </authorList>
    </citation>
    <scope>NUCLEOTIDE SEQUENCE</scope>
    <source>
        <strain evidence="12">NBRC 103855</strain>
    </source>
</reference>
<evidence type="ECO:0000256" key="8">
    <source>
        <dbReference type="ARBA" id="ARBA00023136"/>
    </source>
</evidence>
<keyword evidence="13" id="KW-1185">Reference proteome</keyword>
<accession>A0ABQ5UGQ6</accession>
<gene>
    <name evidence="12" type="ORF">GCM10007913_30930</name>
</gene>
<dbReference type="EMBL" id="BSNG01000001">
    <property type="protein sequence ID" value="GLQ11161.1"/>
    <property type="molecule type" value="Genomic_DNA"/>
</dbReference>
<dbReference type="InterPro" id="IPR009056">
    <property type="entry name" value="Cyt_c-like_dom"/>
</dbReference>
<dbReference type="Gene3D" id="1.10.760.10">
    <property type="entry name" value="Cytochrome c-like domain"/>
    <property type="match status" value="3"/>
</dbReference>
<evidence type="ECO:0000256" key="10">
    <source>
        <dbReference type="SAM" id="Phobius"/>
    </source>
</evidence>
<evidence type="ECO:0000256" key="9">
    <source>
        <dbReference type="PROSITE-ProRule" id="PRU00433"/>
    </source>
</evidence>
<keyword evidence="2" id="KW-1003">Cell membrane</keyword>
<dbReference type="PROSITE" id="PS51007">
    <property type="entry name" value="CYTC"/>
    <property type="match status" value="3"/>
</dbReference>
<reference evidence="12" key="1">
    <citation type="journal article" date="2014" name="Int. J. Syst. Evol. Microbiol.">
        <title>Complete genome of a new Firmicutes species belonging to the dominant human colonic microbiota ('Ruminococcus bicirculans') reveals two chromosomes and a selective capacity to utilize plant glucans.</title>
        <authorList>
            <consortium name="NISC Comparative Sequencing Program"/>
            <person name="Wegmann U."/>
            <person name="Louis P."/>
            <person name="Goesmann A."/>
            <person name="Henrissat B."/>
            <person name="Duncan S.H."/>
            <person name="Flint H.J."/>
        </authorList>
    </citation>
    <scope>NUCLEOTIDE SEQUENCE</scope>
    <source>
        <strain evidence="12">NBRC 103855</strain>
    </source>
</reference>
<feature type="transmembrane region" description="Helical" evidence="10">
    <location>
        <begin position="12"/>
        <end position="35"/>
    </location>
</feature>
<evidence type="ECO:0000256" key="7">
    <source>
        <dbReference type="ARBA" id="ARBA00023004"/>
    </source>
</evidence>
<keyword evidence="10" id="KW-1133">Transmembrane helix</keyword>
<sequence length="457" mass="49444">MLSVTARGISVKILRIIAIVVVVGVVVFAGLALWLNRTPSSPFDGEVAATAATFPVEETSYVARLADCVACHSLPGQAPFAGGLPMGSPVGIIYATNITPDKTAGIGNYTLAEFDNAVRRGVAKDGHRLYPAMPYPSYAKMSDEDIRKLYDYFMFEVEPVAQPNPQSGIPFPLNQRWPLAFWNAVFAPGGVYRENPEQSAEWNRGAYIVQGAAHCGSCHTERGLAFNEVALDESSSSYLAGAYLDGWYASNLRGNQRAGLGRWSEDDIVQLLKTGRNQHAGVFGSMLEAFNNSTQFFTDEDLRAVAVYLKSLPPTGEDRPYQYDEATSLAFANNDLSAPGAALYLRQCSNCHGVDGRGRGVLQPPLAGTPTVLEDNPASIINILLNGAGRMVVNGVPDSYRMTPFRVLLRDDEIADIATFIRGSWGNDAPPVTAAEVAAMREHTDPSSDEVIVLQMR</sequence>
<comment type="subcellular location">
    <subcellularLocation>
        <location evidence="1">Cell membrane</location>
    </subcellularLocation>
</comment>
<dbReference type="PANTHER" id="PTHR35008">
    <property type="entry name" value="BLL4482 PROTEIN-RELATED"/>
    <property type="match status" value="1"/>
</dbReference>
<keyword evidence="3 9" id="KW-0349">Heme</keyword>
<dbReference type="Pfam" id="PF00034">
    <property type="entry name" value="Cytochrom_C"/>
    <property type="match status" value="2"/>
</dbReference>
<name>A0ABQ5UGQ6_9HYPH</name>
<proteinExistence type="predicted"/>
<evidence type="ECO:0000256" key="1">
    <source>
        <dbReference type="ARBA" id="ARBA00004236"/>
    </source>
</evidence>
<protein>
    <submittedName>
        <fullName evidence="12">Cytochrome c</fullName>
    </submittedName>
</protein>
<evidence type="ECO:0000256" key="6">
    <source>
        <dbReference type="ARBA" id="ARBA00022737"/>
    </source>
</evidence>
<dbReference type="InterPro" id="IPR014353">
    <property type="entry name" value="Membr-bd_ADH_cyt_c"/>
</dbReference>
<feature type="domain" description="Cytochrome c" evidence="11">
    <location>
        <begin position="45"/>
        <end position="157"/>
    </location>
</feature>
<dbReference type="InterPro" id="IPR051459">
    <property type="entry name" value="Cytochrome_c-type_DH"/>
</dbReference>
<keyword evidence="8 10" id="KW-0472">Membrane</keyword>
<dbReference type="Proteomes" id="UP001161406">
    <property type="component" value="Unassembled WGS sequence"/>
</dbReference>
<feature type="domain" description="Cytochrome c" evidence="11">
    <location>
        <begin position="200"/>
        <end position="313"/>
    </location>
</feature>
<evidence type="ECO:0000256" key="5">
    <source>
        <dbReference type="ARBA" id="ARBA00022729"/>
    </source>
</evidence>
<comment type="caution">
    <text evidence="12">The sequence shown here is derived from an EMBL/GenBank/DDBJ whole genome shotgun (WGS) entry which is preliminary data.</text>
</comment>
<dbReference type="InterPro" id="IPR036909">
    <property type="entry name" value="Cyt_c-like_dom_sf"/>
</dbReference>
<keyword evidence="7 9" id="KW-0408">Iron</keyword>
<evidence type="ECO:0000259" key="11">
    <source>
        <dbReference type="PROSITE" id="PS51007"/>
    </source>
</evidence>
<evidence type="ECO:0000256" key="4">
    <source>
        <dbReference type="ARBA" id="ARBA00022723"/>
    </source>
</evidence>
<keyword evidence="5" id="KW-0732">Signal</keyword>
<dbReference type="PIRSF" id="PIRSF000018">
    <property type="entry name" value="Mb_ADH_cyt_c"/>
    <property type="match status" value="1"/>
</dbReference>